<keyword evidence="6" id="KW-0067">ATP-binding</keyword>
<dbReference type="CDD" id="cd18793">
    <property type="entry name" value="SF2_C_SNF"/>
    <property type="match status" value="1"/>
</dbReference>
<dbReference type="GO" id="GO:0005524">
    <property type="term" value="F:ATP binding"/>
    <property type="evidence" value="ECO:0007669"/>
    <property type="project" value="UniProtKB-KW"/>
</dbReference>
<evidence type="ECO:0000256" key="3">
    <source>
        <dbReference type="ARBA" id="ARBA00022741"/>
    </source>
</evidence>
<protein>
    <submittedName>
        <fullName evidence="12">Uncharacterized protein</fullName>
    </submittedName>
</protein>
<dbReference type="InterPro" id="IPR001650">
    <property type="entry name" value="Helicase_C-like"/>
</dbReference>
<sequence>MSKFSQNQNRMDKSRVPKLLQIMGLEAIREVLRHMELALMKSSDLEFKLSTEPTSVEEALQNHEEVVTLLNDMENQIKCRTALMKKNAGIYLKLGNAQPVSQISDSNVKPSSLSAMRMVRVRYSTEDEGFKSSTQEIGDVEDLGDAPNSGVEESSNSDSSESEVESEEESVSNPVEKRKYDSTSSGEQTAVPSETWESEPEKTKLKNKIKKYKKRRLDRTRGTALPKTCYEVPTKREPSPSLEFRFPTIDPSLVEISEESEEEVESKKPTGRRNIRKIMSPEEMAIESRRAERDEEERRTRLAERQEALAELHRERTTQVLDIDKVTKEIRVQVDPALVRSMSEHQKDGVRFMWNACFESVEQVKSTPGSGCIVAHSMGLGKSLQIVALAHTVIKHPTLNLNKILIVCPKSVKLKWGDKFARWQTSVTEKIDVFDLTSYEDVETRERHLRRWQEQGGVMILGYQEFRSLVLPKTSQWHEEAYYKIRKHLVNPGPDVVIFDECHVLKNNKRGTTKAVEMLRTSRRILTTGALLKNLLSEVYNLINLVKPHFLGDKVEFNNRFLNPIMNGQLWDSTKKDTEFMRNRLHVLREKLEGVVLFPDSKVFERILPERHEYAIKIRMSQTQIQTYRWWADSVDDRHLNRGELLEKAIMLSQICNHPKIAFEGPSGEIQALRVTGLGLSSIGPSPKVKLFLEILKKCSESGDKLVVFSQFLQTLDLLECFLRRSGWTPGDDYFRLDGRSSLEDRRRCCRIFNSENRKARLFFLTTGEVSLGLNLTAANRMIIFDAHWNPSVDSQCASRICRFGQTKPCHIYRFIMKGTIEEKKYEQQVSKVSLSTRKKFHDPQQLEYNFDYGERTVSVTPQDKILQGLLRHDFLDIVEEVPPLSCVFLD</sequence>
<evidence type="ECO:0000256" key="1">
    <source>
        <dbReference type="ARBA" id="ARBA00004123"/>
    </source>
</evidence>
<feature type="domain" description="Helicase C-terminal" evidence="11">
    <location>
        <begin position="691"/>
        <end position="855"/>
    </location>
</feature>
<dbReference type="Gene3D" id="3.40.50.10810">
    <property type="entry name" value="Tandem AAA-ATPase domain"/>
    <property type="match status" value="1"/>
</dbReference>
<dbReference type="Gene3D" id="3.40.50.300">
    <property type="entry name" value="P-loop containing nucleotide triphosphate hydrolases"/>
    <property type="match status" value="1"/>
</dbReference>
<dbReference type="SUPFAM" id="SSF52540">
    <property type="entry name" value="P-loop containing nucleoside triphosphate hydrolases"/>
    <property type="match status" value="2"/>
</dbReference>
<keyword evidence="4" id="KW-0378">Hydrolase</keyword>
<organism evidence="12 13">
    <name type="scientific">Bemisia tabaci</name>
    <name type="common">Sweetpotato whitefly</name>
    <name type="synonym">Aleurodes tabaci</name>
    <dbReference type="NCBI Taxonomy" id="7038"/>
    <lineage>
        <taxon>Eukaryota</taxon>
        <taxon>Metazoa</taxon>
        <taxon>Ecdysozoa</taxon>
        <taxon>Arthropoda</taxon>
        <taxon>Hexapoda</taxon>
        <taxon>Insecta</taxon>
        <taxon>Pterygota</taxon>
        <taxon>Neoptera</taxon>
        <taxon>Paraneoptera</taxon>
        <taxon>Hemiptera</taxon>
        <taxon>Sternorrhyncha</taxon>
        <taxon>Aleyrodoidea</taxon>
        <taxon>Aleyrodidae</taxon>
        <taxon>Aleyrodinae</taxon>
        <taxon>Bemisia</taxon>
    </lineage>
</organism>
<feature type="compositionally biased region" description="Polar residues" evidence="9">
    <location>
        <begin position="182"/>
        <end position="192"/>
    </location>
</feature>
<feature type="compositionally biased region" description="Acidic residues" evidence="9">
    <location>
        <begin position="160"/>
        <end position="170"/>
    </location>
</feature>
<evidence type="ECO:0000259" key="11">
    <source>
        <dbReference type="PROSITE" id="PS51194"/>
    </source>
</evidence>
<dbReference type="InterPro" id="IPR014001">
    <property type="entry name" value="Helicase_ATP-bd"/>
</dbReference>
<dbReference type="PANTHER" id="PTHR45797:SF3">
    <property type="entry name" value="TRANSCRIPTIONAL REGULATOR ATRX HOMOLOG"/>
    <property type="match status" value="1"/>
</dbReference>
<accession>A0A9P0G5Z6</accession>
<evidence type="ECO:0000259" key="10">
    <source>
        <dbReference type="PROSITE" id="PS51192"/>
    </source>
</evidence>
<dbReference type="GO" id="GO:0004386">
    <property type="term" value="F:helicase activity"/>
    <property type="evidence" value="ECO:0007669"/>
    <property type="project" value="UniProtKB-KW"/>
</dbReference>
<dbReference type="EMBL" id="OU963869">
    <property type="protein sequence ID" value="CAH0776370.1"/>
    <property type="molecule type" value="Genomic_DNA"/>
</dbReference>
<comment type="subcellular location">
    <subcellularLocation>
        <location evidence="1">Nucleus</location>
    </subcellularLocation>
</comment>
<dbReference type="Pfam" id="PF00271">
    <property type="entry name" value="Helicase_C"/>
    <property type="match status" value="1"/>
</dbReference>
<dbReference type="InterPro" id="IPR049730">
    <property type="entry name" value="SNF2/RAD54-like_C"/>
</dbReference>
<feature type="compositionally biased region" description="Low complexity" evidence="9">
    <location>
        <begin position="148"/>
        <end position="159"/>
    </location>
</feature>
<evidence type="ECO:0000313" key="12">
    <source>
        <dbReference type="EMBL" id="CAH0776370.1"/>
    </source>
</evidence>
<dbReference type="PANTHER" id="PTHR45797">
    <property type="entry name" value="RAD54-LIKE"/>
    <property type="match status" value="1"/>
</dbReference>
<name>A0A9P0G5Z6_BEMTA</name>
<evidence type="ECO:0000256" key="8">
    <source>
        <dbReference type="ARBA" id="ARBA00023242"/>
    </source>
</evidence>
<reference evidence="12" key="1">
    <citation type="submission" date="2021-12" db="EMBL/GenBank/DDBJ databases">
        <authorList>
            <person name="King R."/>
        </authorList>
    </citation>
    <scope>NUCLEOTIDE SEQUENCE</scope>
</reference>
<evidence type="ECO:0000313" key="13">
    <source>
        <dbReference type="Proteomes" id="UP001152759"/>
    </source>
</evidence>
<keyword evidence="13" id="KW-1185">Reference proteome</keyword>
<dbReference type="InterPro" id="IPR044574">
    <property type="entry name" value="ARIP4-like"/>
</dbReference>
<proteinExistence type="inferred from homology"/>
<dbReference type="Pfam" id="PF00176">
    <property type="entry name" value="SNF2-rel_dom"/>
    <property type="match status" value="1"/>
</dbReference>
<comment type="similarity">
    <text evidence="2">Belongs to the SNF2/RAD54 helicase family.</text>
</comment>
<dbReference type="PROSITE" id="PS51192">
    <property type="entry name" value="HELICASE_ATP_BIND_1"/>
    <property type="match status" value="1"/>
</dbReference>
<keyword evidence="7" id="KW-0238">DNA-binding</keyword>
<evidence type="ECO:0000256" key="9">
    <source>
        <dbReference type="SAM" id="MobiDB-lite"/>
    </source>
</evidence>
<keyword evidence="8" id="KW-0539">Nucleus</keyword>
<dbReference type="GO" id="GO:0005634">
    <property type="term" value="C:nucleus"/>
    <property type="evidence" value="ECO:0007669"/>
    <property type="project" value="UniProtKB-SubCell"/>
</dbReference>
<dbReference type="AlphaFoldDB" id="A0A9P0G5Z6"/>
<keyword evidence="3" id="KW-0547">Nucleotide-binding</keyword>
<evidence type="ECO:0000256" key="2">
    <source>
        <dbReference type="ARBA" id="ARBA00007025"/>
    </source>
</evidence>
<evidence type="ECO:0000256" key="7">
    <source>
        <dbReference type="ARBA" id="ARBA00023125"/>
    </source>
</evidence>
<evidence type="ECO:0000256" key="5">
    <source>
        <dbReference type="ARBA" id="ARBA00022806"/>
    </source>
</evidence>
<evidence type="ECO:0000256" key="6">
    <source>
        <dbReference type="ARBA" id="ARBA00022840"/>
    </source>
</evidence>
<keyword evidence="5" id="KW-0347">Helicase</keyword>
<dbReference type="GO" id="GO:0016887">
    <property type="term" value="F:ATP hydrolysis activity"/>
    <property type="evidence" value="ECO:0007669"/>
    <property type="project" value="InterPro"/>
</dbReference>
<feature type="region of interest" description="Disordered" evidence="9">
    <location>
        <begin position="126"/>
        <end position="217"/>
    </location>
</feature>
<dbReference type="Proteomes" id="UP001152759">
    <property type="component" value="Chromosome 8"/>
</dbReference>
<gene>
    <name evidence="12" type="ORF">BEMITA_LOCUS12469</name>
</gene>
<dbReference type="KEGG" id="btab:109040941"/>
<dbReference type="SMART" id="SM00490">
    <property type="entry name" value="HELICc"/>
    <property type="match status" value="1"/>
</dbReference>
<dbReference type="InterPro" id="IPR027417">
    <property type="entry name" value="P-loop_NTPase"/>
</dbReference>
<dbReference type="InterPro" id="IPR000330">
    <property type="entry name" value="SNF2_N"/>
</dbReference>
<dbReference type="SMART" id="SM00487">
    <property type="entry name" value="DEXDc"/>
    <property type="match status" value="1"/>
</dbReference>
<evidence type="ECO:0000256" key="4">
    <source>
        <dbReference type="ARBA" id="ARBA00022801"/>
    </source>
</evidence>
<dbReference type="GO" id="GO:0003677">
    <property type="term" value="F:DNA binding"/>
    <property type="evidence" value="ECO:0007669"/>
    <property type="project" value="UniProtKB-KW"/>
</dbReference>
<dbReference type="InterPro" id="IPR038718">
    <property type="entry name" value="SNF2-like_sf"/>
</dbReference>
<feature type="compositionally biased region" description="Basic residues" evidence="9">
    <location>
        <begin position="205"/>
        <end position="217"/>
    </location>
</feature>
<feature type="domain" description="Helicase ATP-binding" evidence="10">
    <location>
        <begin position="363"/>
        <end position="549"/>
    </location>
</feature>
<dbReference type="PROSITE" id="PS51194">
    <property type="entry name" value="HELICASE_CTER"/>
    <property type="match status" value="1"/>
</dbReference>